<keyword evidence="6 8" id="KW-0234">DNA repair</keyword>
<evidence type="ECO:0000256" key="7">
    <source>
        <dbReference type="ARBA" id="ARBA00049348"/>
    </source>
</evidence>
<protein>
    <recommendedName>
        <fullName evidence="8">Methylated-DNA--protein-cysteine methyltransferase</fullName>
        <ecNumber evidence="8">2.1.1.63</ecNumber>
    </recommendedName>
    <alternativeName>
        <fullName evidence="8">6-O-methylguanine-DNA methyltransferase</fullName>
        <shortName evidence="8">MGMT</shortName>
    </alternativeName>
    <alternativeName>
        <fullName evidence="8">O-6-methylguanine-DNA-alkyltransferase</fullName>
    </alternativeName>
</protein>
<evidence type="ECO:0000256" key="3">
    <source>
        <dbReference type="ARBA" id="ARBA00022603"/>
    </source>
</evidence>
<proteinExistence type="inferred from homology"/>
<evidence type="ECO:0000256" key="5">
    <source>
        <dbReference type="ARBA" id="ARBA00022763"/>
    </source>
</evidence>
<comment type="catalytic activity">
    <reaction evidence="7 8">
        <text>a 6-O-methyl-2'-deoxyguanosine in DNA + L-cysteinyl-[protein] = S-methyl-L-cysteinyl-[protein] + a 2'-deoxyguanosine in DNA</text>
        <dbReference type="Rhea" id="RHEA:24000"/>
        <dbReference type="Rhea" id="RHEA-COMP:10131"/>
        <dbReference type="Rhea" id="RHEA-COMP:10132"/>
        <dbReference type="Rhea" id="RHEA-COMP:11367"/>
        <dbReference type="Rhea" id="RHEA-COMP:11368"/>
        <dbReference type="ChEBI" id="CHEBI:29950"/>
        <dbReference type="ChEBI" id="CHEBI:82612"/>
        <dbReference type="ChEBI" id="CHEBI:85445"/>
        <dbReference type="ChEBI" id="CHEBI:85448"/>
        <dbReference type="EC" id="2.1.1.63"/>
    </reaction>
</comment>
<dbReference type="RefSeq" id="WP_210059938.1">
    <property type="nucleotide sequence ID" value="NZ_JAGGLJ010000001.1"/>
</dbReference>
<dbReference type="Proteomes" id="UP001519306">
    <property type="component" value="Unassembled WGS sequence"/>
</dbReference>
<dbReference type="Gene3D" id="1.10.10.10">
    <property type="entry name" value="Winged helix-like DNA-binding domain superfamily/Winged helix DNA-binding domain"/>
    <property type="match status" value="1"/>
</dbReference>
<dbReference type="InterPro" id="IPR008332">
    <property type="entry name" value="MethylG_MeTrfase_N"/>
</dbReference>
<dbReference type="InterPro" id="IPR023546">
    <property type="entry name" value="MGMT"/>
</dbReference>
<keyword evidence="2 8" id="KW-0963">Cytoplasm</keyword>
<dbReference type="NCBIfam" id="TIGR00589">
    <property type="entry name" value="ogt"/>
    <property type="match status" value="1"/>
</dbReference>
<dbReference type="Gene3D" id="3.30.160.70">
    <property type="entry name" value="Methylated DNA-protein cysteine methyltransferase domain"/>
    <property type="match status" value="1"/>
</dbReference>
<dbReference type="GO" id="GO:0032259">
    <property type="term" value="P:methylation"/>
    <property type="evidence" value="ECO:0007669"/>
    <property type="project" value="UniProtKB-KW"/>
</dbReference>
<feature type="active site" description="Nucleophile; methyl group acceptor" evidence="8">
    <location>
        <position position="136"/>
    </location>
</feature>
<dbReference type="Pfam" id="PF01035">
    <property type="entry name" value="DNA_binding_1"/>
    <property type="match status" value="1"/>
</dbReference>
<feature type="domain" description="Methylated-DNA-[protein]-cysteine S-methyltransferase DNA binding" evidence="9">
    <location>
        <begin position="80"/>
        <end position="164"/>
    </location>
</feature>
<keyword evidence="4 8" id="KW-0808">Transferase</keyword>
<dbReference type="InterPro" id="IPR001497">
    <property type="entry name" value="MethylDNA_cys_MeTrfase_AS"/>
</dbReference>
<dbReference type="InterPro" id="IPR014048">
    <property type="entry name" value="MethylDNA_cys_MeTrfase_DNA-bd"/>
</dbReference>
<dbReference type="PANTHER" id="PTHR10815">
    <property type="entry name" value="METHYLATED-DNA--PROTEIN-CYSTEINE METHYLTRANSFERASE"/>
    <property type="match status" value="1"/>
</dbReference>
<evidence type="ECO:0000256" key="1">
    <source>
        <dbReference type="ARBA" id="ARBA00001286"/>
    </source>
</evidence>
<evidence type="ECO:0000256" key="8">
    <source>
        <dbReference type="HAMAP-Rule" id="MF_00772"/>
    </source>
</evidence>
<dbReference type="Pfam" id="PF02870">
    <property type="entry name" value="Methyltransf_1N"/>
    <property type="match status" value="1"/>
</dbReference>
<dbReference type="InterPro" id="IPR036388">
    <property type="entry name" value="WH-like_DNA-bd_sf"/>
</dbReference>
<dbReference type="GO" id="GO:0003908">
    <property type="term" value="F:methylated-DNA-[protein]-cysteine S-methyltransferase activity"/>
    <property type="evidence" value="ECO:0007669"/>
    <property type="project" value="UniProtKB-EC"/>
</dbReference>
<dbReference type="EC" id="2.1.1.63" evidence="8"/>
<comment type="similarity">
    <text evidence="8">Belongs to the MGMT family.</text>
</comment>
<evidence type="ECO:0000256" key="2">
    <source>
        <dbReference type="ARBA" id="ARBA00022490"/>
    </source>
</evidence>
<keyword evidence="5 8" id="KW-0227">DNA damage</keyword>
<evidence type="ECO:0000313" key="12">
    <source>
        <dbReference type="Proteomes" id="UP001519306"/>
    </source>
</evidence>
<evidence type="ECO:0000256" key="4">
    <source>
        <dbReference type="ARBA" id="ARBA00022679"/>
    </source>
</evidence>
<evidence type="ECO:0000259" key="10">
    <source>
        <dbReference type="Pfam" id="PF02870"/>
    </source>
</evidence>
<dbReference type="HAMAP" id="MF_00772">
    <property type="entry name" value="OGT"/>
    <property type="match status" value="1"/>
</dbReference>
<comment type="catalytic activity">
    <reaction evidence="1 8">
        <text>a 4-O-methyl-thymidine in DNA + L-cysteinyl-[protein] = a thymidine in DNA + S-methyl-L-cysteinyl-[protein]</text>
        <dbReference type="Rhea" id="RHEA:53428"/>
        <dbReference type="Rhea" id="RHEA-COMP:10131"/>
        <dbReference type="Rhea" id="RHEA-COMP:10132"/>
        <dbReference type="Rhea" id="RHEA-COMP:13555"/>
        <dbReference type="Rhea" id="RHEA-COMP:13556"/>
        <dbReference type="ChEBI" id="CHEBI:29950"/>
        <dbReference type="ChEBI" id="CHEBI:82612"/>
        <dbReference type="ChEBI" id="CHEBI:137386"/>
        <dbReference type="ChEBI" id="CHEBI:137387"/>
        <dbReference type="EC" id="2.1.1.63"/>
    </reaction>
</comment>
<dbReference type="CDD" id="cd06445">
    <property type="entry name" value="ATase"/>
    <property type="match status" value="1"/>
</dbReference>
<evidence type="ECO:0000259" key="9">
    <source>
        <dbReference type="Pfam" id="PF01035"/>
    </source>
</evidence>
<feature type="domain" description="Methylguanine DNA methyltransferase ribonuclease-like" evidence="10">
    <location>
        <begin position="6"/>
        <end position="74"/>
    </location>
</feature>
<comment type="caution">
    <text evidence="11">The sequence shown here is derived from an EMBL/GenBank/DDBJ whole genome shotgun (WGS) entry which is preliminary data.</text>
</comment>
<name>A0ABS4KBK8_9FIRM</name>
<keyword evidence="3 8" id="KW-0489">Methyltransferase</keyword>
<evidence type="ECO:0000313" key="11">
    <source>
        <dbReference type="EMBL" id="MBP2024636.1"/>
    </source>
</evidence>
<dbReference type="EMBL" id="JAGGLJ010000001">
    <property type="protein sequence ID" value="MBP2024636.1"/>
    <property type="molecule type" value="Genomic_DNA"/>
</dbReference>
<gene>
    <name evidence="11" type="ORF">J2Z71_000151</name>
</gene>
<reference evidence="11 12" key="1">
    <citation type="submission" date="2021-03" db="EMBL/GenBank/DDBJ databases">
        <title>Genomic Encyclopedia of Type Strains, Phase IV (KMG-IV): sequencing the most valuable type-strain genomes for metagenomic binning, comparative biology and taxonomic classification.</title>
        <authorList>
            <person name="Goeker M."/>
        </authorList>
    </citation>
    <scope>NUCLEOTIDE SEQUENCE [LARGE SCALE GENOMIC DNA]</scope>
    <source>
        <strain evidence="11 12">DSM 27563</strain>
    </source>
</reference>
<dbReference type="SUPFAM" id="SSF46767">
    <property type="entry name" value="Methylated DNA-protein cysteine methyltransferase, C-terminal domain"/>
    <property type="match status" value="1"/>
</dbReference>
<comment type="miscellaneous">
    <text evidence="8">This enzyme catalyzes only one turnover and therefore is not strictly catalytic. According to one definition, an enzyme is a biocatalyst that acts repeatedly and over many reaction cycles.</text>
</comment>
<comment type="function">
    <text evidence="8">Involved in the cellular defense against the biological effects of O6-methylguanine (O6-MeG) and O4-methylthymine (O4-MeT) in DNA. Repairs the methylated nucleobase in DNA by stoichiometrically transferring the methyl group to a cysteine residue in the enzyme. This is a suicide reaction: the enzyme is irreversibly inactivated.</text>
</comment>
<evidence type="ECO:0000256" key="6">
    <source>
        <dbReference type="ARBA" id="ARBA00023204"/>
    </source>
</evidence>
<dbReference type="PROSITE" id="PS00374">
    <property type="entry name" value="MGMT"/>
    <property type="match status" value="1"/>
</dbReference>
<comment type="subcellular location">
    <subcellularLocation>
        <location evidence="8">Cytoplasm</location>
    </subcellularLocation>
</comment>
<keyword evidence="12" id="KW-1185">Reference proteome</keyword>
<sequence>MIYTMNYLSPLGNIKFASDGDSLIGLWFEGQKYHGDTIFKEMELKEDLEIFKKSKKWIDSYFNKENPSIDDIPLGPIGGEFRKDVWKILCEIPYGETISYGEIAKKIAKKRNLKSMSAQAVGGAVGHNPVSIIIPCHRVVGSNGSLTGYASGVEKKIWLLEHEGLDLNKFKK</sequence>
<accession>A0ABS4KBK8</accession>
<dbReference type="SUPFAM" id="SSF53155">
    <property type="entry name" value="Methylated DNA-protein cysteine methyltransferase domain"/>
    <property type="match status" value="1"/>
</dbReference>
<dbReference type="PANTHER" id="PTHR10815:SF5">
    <property type="entry name" value="METHYLATED-DNA--PROTEIN-CYSTEINE METHYLTRANSFERASE"/>
    <property type="match status" value="1"/>
</dbReference>
<organism evidence="11 12">
    <name type="scientific">Peptoniphilus stercorisuis</name>
    <dbReference type="NCBI Taxonomy" id="1436965"/>
    <lineage>
        <taxon>Bacteria</taxon>
        <taxon>Bacillati</taxon>
        <taxon>Bacillota</taxon>
        <taxon>Tissierellia</taxon>
        <taxon>Tissierellales</taxon>
        <taxon>Peptoniphilaceae</taxon>
        <taxon>Peptoniphilus</taxon>
    </lineage>
</organism>
<dbReference type="InterPro" id="IPR036631">
    <property type="entry name" value="MGMT_N_sf"/>
</dbReference>
<dbReference type="InterPro" id="IPR036217">
    <property type="entry name" value="MethylDNA_cys_MeTrfase_DNAb"/>
</dbReference>